<dbReference type="InterPro" id="IPR001638">
    <property type="entry name" value="Solute-binding_3/MltF_N"/>
</dbReference>
<accession>A0ABY1PMF3</accession>
<sequence length="253" mass="27510">MNRLLISTGLALSFSLLPAAAADVTLVQDEAYPPFMTKEDNEAAGILADIIKEAGMRMTPSAAFALDTVPWSRAVKLVEGDRAHGLVGTYYKPESRPWIGTYSEPLLTEQVGIYCAPGKAQPDWTYPDDYKGLTFGNNSGFQSPGPAFFELVEAGDIKLEEAQTTEQNLRKVSSGRVDCYVQERLTTEIALNEHGIGNVEFIATASEEKSFIGYRKTWTGPEAEAFIKAMDAAIVSMREDGTIDQIVSGHTGS</sequence>
<dbReference type="Pfam" id="PF00497">
    <property type="entry name" value="SBP_bac_3"/>
    <property type="match status" value="1"/>
</dbReference>
<feature type="domain" description="Solute-binding protein family 3/N-terminal" evidence="3">
    <location>
        <begin position="26"/>
        <end position="248"/>
    </location>
</feature>
<keyword evidence="5" id="KW-1185">Reference proteome</keyword>
<dbReference type="Gene3D" id="3.40.190.10">
    <property type="entry name" value="Periplasmic binding protein-like II"/>
    <property type="match status" value="2"/>
</dbReference>
<proteinExistence type="predicted"/>
<protein>
    <submittedName>
        <fullName evidence="4">Amino acid ABC transporter substrate-binding protein, PAAT family</fullName>
    </submittedName>
</protein>
<gene>
    <name evidence="4" type="ORF">SAMN06265374_0083</name>
</gene>
<dbReference type="EMBL" id="FXTT01000012">
    <property type="protein sequence ID" value="SMP37369.1"/>
    <property type="molecule type" value="Genomic_DNA"/>
</dbReference>
<dbReference type="Proteomes" id="UP001157914">
    <property type="component" value="Unassembled WGS sequence"/>
</dbReference>
<evidence type="ECO:0000313" key="5">
    <source>
        <dbReference type="Proteomes" id="UP001157914"/>
    </source>
</evidence>
<dbReference type="SUPFAM" id="SSF53850">
    <property type="entry name" value="Periplasmic binding protein-like II"/>
    <property type="match status" value="1"/>
</dbReference>
<keyword evidence="1 2" id="KW-0732">Signal</keyword>
<feature type="chain" id="PRO_5046524521" evidence="2">
    <location>
        <begin position="22"/>
        <end position="253"/>
    </location>
</feature>
<comment type="caution">
    <text evidence="4">The sequence shown here is derived from an EMBL/GenBank/DDBJ whole genome shotgun (WGS) entry which is preliminary data.</text>
</comment>
<name>A0ABY1PMF3_9HYPH</name>
<dbReference type="RefSeq" id="WP_155189098.1">
    <property type="nucleotide sequence ID" value="NZ_BAAAEA010000009.1"/>
</dbReference>
<evidence type="ECO:0000313" key="4">
    <source>
        <dbReference type="EMBL" id="SMP37369.1"/>
    </source>
</evidence>
<organism evidence="4 5">
    <name type="scientific">Roseibium denhamense</name>
    <dbReference type="NCBI Taxonomy" id="76305"/>
    <lineage>
        <taxon>Bacteria</taxon>
        <taxon>Pseudomonadati</taxon>
        <taxon>Pseudomonadota</taxon>
        <taxon>Alphaproteobacteria</taxon>
        <taxon>Hyphomicrobiales</taxon>
        <taxon>Stappiaceae</taxon>
        <taxon>Roseibium</taxon>
    </lineage>
</organism>
<reference evidence="4 5" key="1">
    <citation type="submission" date="2017-05" db="EMBL/GenBank/DDBJ databases">
        <authorList>
            <person name="Varghese N."/>
            <person name="Submissions S."/>
        </authorList>
    </citation>
    <scope>NUCLEOTIDE SEQUENCE [LARGE SCALE GENOMIC DNA]</scope>
    <source>
        <strain evidence="4 5">DSM 15949</strain>
    </source>
</reference>
<dbReference type="PANTHER" id="PTHR35936">
    <property type="entry name" value="MEMBRANE-BOUND LYTIC MUREIN TRANSGLYCOSYLASE F"/>
    <property type="match status" value="1"/>
</dbReference>
<dbReference type="PANTHER" id="PTHR35936:SF25">
    <property type="entry name" value="ABC TRANSPORTER SUBSTRATE-BINDING PROTEIN"/>
    <property type="match status" value="1"/>
</dbReference>
<feature type="signal peptide" evidence="2">
    <location>
        <begin position="1"/>
        <end position="21"/>
    </location>
</feature>
<evidence type="ECO:0000256" key="2">
    <source>
        <dbReference type="SAM" id="SignalP"/>
    </source>
</evidence>
<evidence type="ECO:0000256" key="1">
    <source>
        <dbReference type="ARBA" id="ARBA00022729"/>
    </source>
</evidence>
<evidence type="ECO:0000259" key="3">
    <source>
        <dbReference type="Pfam" id="PF00497"/>
    </source>
</evidence>